<dbReference type="InterPro" id="IPR021682">
    <property type="entry name" value="DUF2933"/>
</dbReference>
<accession>A0A368NMC2</accession>
<dbReference type="AlphaFoldDB" id="A0A368NMC2"/>
<proteinExistence type="predicted"/>
<feature type="transmembrane region" description="Helical" evidence="2">
    <location>
        <begin position="9"/>
        <end position="26"/>
    </location>
</feature>
<feature type="compositionally biased region" description="Basic and acidic residues" evidence="1">
    <location>
        <begin position="82"/>
        <end position="104"/>
    </location>
</feature>
<feature type="region of interest" description="Disordered" evidence="1">
    <location>
        <begin position="55"/>
        <end position="104"/>
    </location>
</feature>
<feature type="transmembrane region" description="Helical" evidence="2">
    <location>
        <begin position="32"/>
        <end position="52"/>
    </location>
</feature>
<gene>
    <name evidence="3" type="ORF">DU002_06905</name>
</gene>
<evidence type="ECO:0000313" key="4">
    <source>
        <dbReference type="Proteomes" id="UP000252558"/>
    </source>
</evidence>
<keyword evidence="2" id="KW-1133">Transmembrane helix</keyword>
<dbReference type="RefSeq" id="WP_114337639.1">
    <property type="nucleotide sequence ID" value="NZ_QPID01000003.1"/>
</dbReference>
<comment type="caution">
    <text evidence="3">The sequence shown here is derived from an EMBL/GenBank/DDBJ whole genome shotgun (WGS) entry which is preliminary data.</text>
</comment>
<keyword evidence="4" id="KW-1185">Reference proteome</keyword>
<evidence type="ECO:0000256" key="1">
    <source>
        <dbReference type="SAM" id="MobiDB-lite"/>
    </source>
</evidence>
<dbReference type="EMBL" id="QPID01000003">
    <property type="protein sequence ID" value="RCU51043.1"/>
    <property type="molecule type" value="Genomic_DNA"/>
</dbReference>
<dbReference type="Pfam" id="PF11666">
    <property type="entry name" value="DUF2933"/>
    <property type="match status" value="1"/>
</dbReference>
<dbReference type="Proteomes" id="UP000252558">
    <property type="component" value="Unassembled WGS sequence"/>
</dbReference>
<evidence type="ECO:0000256" key="2">
    <source>
        <dbReference type="SAM" id="Phobius"/>
    </source>
</evidence>
<keyword evidence="2" id="KW-0472">Membrane</keyword>
<keyword evidence="2" id="KW-0812">Transmembrane</keyword>
<evidence type="ECO:0000313" key="3">
    <source>
        <dbReference type="EMBL" id="RCU51043.1"/>
    </source>
</evidence>
<organism evidence="3 4">
    <name type="scientific">Corallincola holothuriorum</name>
    <dbReference type="NCBI Taxonomy" id="2282215"/>
    <lineage>
        <taxon>Bacteria</taxon>
        <taxon>Pseudomonadati</taxon>
        <taxon>Pseudomonadota</taxon>
        <taxon>Gammaproteobacteria</taxon>
        <taxon>Alteromonadales</taxon>
        <taxon>Psychromonadaceae</taxon>
        <taxon>Corallincola</taxon>
    </lineage>
</organism>
<reference evidence="3 4" key="1">
    <citation type="submission" date="2018-07" db="EMBL/GenBank/DDBJ databases">
        <title>Corallincola holothuriorum sp. nov., a new facultative anaerobe isolated from sea cucumber Apostichopus japonicus.</title>
        <authorList>
            <person name="Xia H."/>
        </authorList>
    </citation>
    <scope>NUCLEOTIDE SEQUENCE [LARGE SCALE GENOMIC DNA]</scope>
    <source>
        <strain evidence="3 4">C4</strain>
    </source>
</reference>
<protein>
    <submittedName>
        <fullName evidence="3">DUF2933 domain-containing protein</fullName>
    </submittedName>
</protein>
<name>A0A368NMC2_9GAMM</name>
<sequence length="104" mass="11971">MNKSFWRSRTGIITIFVTIAVSYFIVTEHRAHAIAFLPYLILLLCPLMHLFMHRGHGHHGSNSNNDSPQNKKMDSSGQAEEEAYRRGMEDGQRQAEQRSERKGK</sequence>